<evidence type="ECO:0000313" key="1">
    <source>
        <dbReference type="EMBL" id="KNC70532.1"/>
    </source>
</evidence>
<reference evidence="1 2" key="1">
    <citation type="submission" date="2011-02" db="EMBL/GenBank/DDBJ databases">
        <title>The Genome Sequence of Sphaeroforma arctica JP610.</title>
        <authorList>
            <consortium name="The Broad Institute Genome Sequencing Platform"/>
            <person name="Russ C."/>
            <person name="Cuomo C."/>
            <person name="Young S.K."/>
            <person name="Zeng Q."/>
            <person name="Gargeya S."/>
            <person name="Alvarado L."/>
            <person name="Berlin A."/>
            <person name="Chapman S.B."/>
            <person name="Chen Z."/>
            <person name="Freedman E."/>
            <person name="Gellesch M."/>
            <person name="Goldberg J."/>
            <person name="Griggs A."/>
            <person name="Gujja S."/>
            <person name="Heilman E."/>
            <person name="Heiman D."/>
            <person name="Howarth C."/>
            <person name="Mehta T."/>
            <person name="Neiman D."/>
            <person name="Pearson M."/>
            <person name="Roberts A."/>
            <person name="Saif S."/>
            <person name="Shea T."/>
            <person name="Shenoy N."/>
            <person name="Sisk P."/>
            <person name="Stolte C."/>
            <person name="Sykes S."/>
            <person name="White J."/>
            <person name="Yandava C."/>
            <person name="Burger G."/>
            <person name="Gray M.W."/>
            <person name="Holland P.W.H."/>
            <person name="King N."/>
            <person name="Lang F.B.F."/>
            <person name="Roger A.J."/>
            <person name="Ruiz-Trillo I."/>
            <person name="Haas B."/>
            <person name="Nusbaum C."/>
            <person name="Birren B."/>
        </authorList>
    </citation>
    <scope>NUCLEOTIDE SEQUENCE [LARGE SCALE GENOMIC DNA]</scope>
    <source>
        <strain evidence="1 2">JP610</strain>
    </source>
</reference>
<dbReference type="GeneID" id="25917442"/>
<proteinExistence type="predicted"/>
<keyword evidence="2" id="KW-1185">Reference proteome</keyword>
<protein>
    <submittedName>
        <fullName evidence="1">Uncharacterized protein</fullName>
    </submittedName>
</protein>
<dbReference type="RefSeq" id="XP_014144434.1">
    <property type="nucleotide sequence ID" value="XM_014288959.1"/>
</dbReference>
<sequence length="58" mass="6352">QLSRSSGLRAGPLRNFSGTRLALSNVIEIGGEKYESDSQTNAKRTILDKLGRNLLHLV</sequence>
<dbReference type="EMBL" id="KQ250918">
    <property type="protein sequence ID" value="KNC70532.1"/>
    <property type="molecule type" value="Genomic_DNA"/>
</dbReference>
<name>A0A0L0F1G3_9EUKA</name>
<feature type="non-terminal residue" evidence="1">
    <location>
        <position position="1"/>
    </location>
</feature>
<dbReference type="AlphaFoldDB" id="A0A0L0F1G3"/>
<gene>
    <name evidence="1" type="ORF">SARC_16938</name>
</gene>
<accession>A0A0L0F1G3</accession>
<dbReference type="Proteomes" id="UP000054560">
    <property type="component" value="Unassembled WGS sequence"/>
</dbReference>
<evidence type="ECO:0000313" key="2">
    <source>
        <dbReference type="Proteomes" id="UP000054560"/>
    </source>
</evidence>
<organism evidence="1 2">
    <name type="scientific">Sphaeroforma arctica JP610</name>
    <dbReference type="NCBI Taxonomy" id="667725"/>
    <lineage>
        <taxon>Eukaryota</taxon>
        <taxon>Ichthyosporea</taxon>
        <taxon>Ichthyophonida</taxon>
        <taxon>Sphaeroforma</taxon>
    </lineage>
</organism>